<feature type="compositionally biased region" description="Low complexity" evidence="1">
    <location>
        <begin position="44"/>
        <end position="56"/>
    </location>
</feature>
<feature type="region of interest" description="Disordered" evidence="1">
    <location>
        <begin position="1"/>
        <end position="62"/>
    </location>
</feature>
<dbReference type="OrthoDB" id="7605497at2"/>
<sequence>MTTRNKKKSPTRTTKPALARKAPDRSGKTSKRIKKGKRGADENGASADIAGNGAAGDDTDFDDKVSDLVKSAYDALSETIGQGRKAAEQFRQGEYNFRQVPGDVEEMARRMLQLARQLSSTTFDVCEQLIGQISDFAEPPEPGTTKVAPFRTHQPTRGSSAAPPSSTAQPTGNGAMRLAVEFAGRKAASSTTTSIARPAKPTRAEDLKATPLAPVEGEGKALSDVKFSADLSDGGVIATVGIPSKQANGTYVGYVHTSKDKTPLGMLIVTLGK</sequence>
<name>A0A562UM78_9SPHN</name>
<evidence type="ECO:0000313" key="3">
    <source>
        <dbReference type="Proteomes" id="UP000320547"/>
    </source>
</evidence>
<dbReference type="RefSeq" id="WP_067598011.1">
    <property type="nucleotide sequence ID" value="NZ_CP015963.1"/>
</dbReference>
<dbReference type="STRING" id="476157.GCA_001663155_00943"/>
<keyword evidence="3" id="KW-1185">Reference proteome</keyword>
<organism evidence="2 3">
    <name type="scientific">Altererythrobacter ishigakiensis</name>
    <dbReference type="NCBI Taxonomy" id="476157"/>
    <lineage>
        <taxon>Bacteria</taxon>
        <taxon>Pseudomonadati</taxon>
        <taxon>Pseudomonadota</taxon>
        <taxon>Alphaproteobacteria</taxon>
        <taxon>Sphingomonadales</taxon>
        <taxon>Erythrobacteraceae</taxon>
        <taxon>Altererythrobacter</taxon>
    </lineage>
</organism>
<dbReference type="AlphaFoldDB" id="A0A562UM78"/>
<proteinExistence type="predicted"/>
<feature type="region of interest" description="Disordered" evidence="1">
    <location>
        <begin position="135"/>
        <end position="172"/>
    </location>
</feature>
<dbReference type="EMBL" id="VLLK01000002">
    <property type="protein sequence ID" value="TWJ06731.1"/>
    <property type="molecule type" value="Genomic_DNA"/>
</dbReference>
<dbReference type="Proteomes" id="UP000320547">
    <property type="component" value="Unassembled WGS sequence"/>
</dbReference>
<reference evidence="2 3" key="1">
    <citation type="submission" date="2019-07" db="EMBL/GenBank/DDBJ databases">
        <title>Genomic Encyclopedia of Archaeal and Bacterial Type Strains, Phase II (KMG-II): from individual species to whole genera.</title>
        <authorList>
            <person name="Goeker M."/>
        </authorList>
    </citation>
    <scope>NUCLEOTIDE SEQUENCE [LARGE SCALE GENOMIC DNA]</scope>
    <source>
        <strain evidence="2 3">ATCC BAA-2084</strain>
    </source>
</reference>
<evidence type="ECO:0000313" key="2">
    <source>
        <dbReference type="EMBL" id="TWJ06731.1"/>
    </source>
</evidence>
<evidence type="ECO:0000256" key="1">
    <source>
        <dbReference type="SAM" id="MobiDB-lite"/>
    </source>
</evidence>
<accession>A0A562UM78</accession>
<protein>
    <submittedName>
        <fullName evidence="2">Uncharacterized protein</fullName>
    </submittedName>
</protein>
<feature type="compositionally biased region" description="Low complexity" evidence="1">
    <location>
        <begin position="155"/>
        <end position="171"/>
    </location>
</feature>
<feature type="compositionally biased region" description="Basic residues" evidence="1">
    <location>
        <begin position="1"/>
        <end position="10"/>
    </location>
</feature>
<feature type="compositionally biased region" description="Basic residues" evidence="1">
    <location>
        <begin position="28"/>
        <end position="37"/>
    </location>
</feature>
<comment type="caution">
    <text evidence="2">The sequence shown here is derived from an EMBL/GenBank/DDBJ whole genome shotgun (WGS) entry which is preliminary data.</text>
</comment>
<gene>
    <name evidence="2" type="ORF">JN10_2267</name>
</gene>